<feature type="region of interest" description="Disordered" evidence="1">
    <location>
        <begin position="399"/>
        <end position="486"/>
    </location>
</feature>
<dbReference type="Proteomes" id="UP000193067">
    <property type="component" value="Unassembled WGS sequence"/>
</dbReference>
<gene>
    <name evidence="2" type="ORF">PYCCODRAFT_1464820</name>
</gene>
<reference evidence="2 3" key="1">
    <citation type="journal article" date="2015" name="Biotechnol. Biofuels">
        <title>Enhanced degradation of softwood versus hardwood by the white-rot fungus Pycnoporus coccineus.</title>
        <authorList>
            <person name="Couturier M."/>
            <person name="Navarro D."/>
            <person name="Chevret D."/>
            <person name="Henrissat B."/>
            <person name="Piumi F."/>
            <person name="Ruiz-Duenas F.J."/>
            <person name="Martinez A.T."/>
            <person name="Grigoriev I.V."/>
            <person name="Riley R."/>
            <person name="Lipzen A."/>
            <person name="Berrin J.G."/>
            <person name="Master E.R."/>
            <person name="Rosso M.N."/>
        </authorList>
    </citation>
    <scope>NUCLEOTIDE SEQUENCE [LARGE SCALE GENOMIC DNA]</scope>
    <source>
        <strain evidence="2 3">BRFM310</strain>
    </source>
</reference>
<name>A0A1Y2J1R7_TRAC3</name>
<organism evidence="2 3">
    <name type="scientific">Trametes coccinea (strain BRFM310)</name>
    <name type="common">Pycnoporus coccineus</name>
    <dbReference type="NCBI Taxonomy" id="1353009"/>
    <lineage>
        <taxon>Eukaryota</taxon>
        <taxon>Fungi</taxon>
        <taxon>Dikarya</taxon>
        <taxon>Basidiomycota</taxon>
        <taxon>Agaricomycotina</taxon>
        <taxon>Agaricomycetes</taxon>
        <taxon>Polyporales</taxon>
        <taxon>Polyporaceae</taxon>
        <taxon>Trametes</taxon>
    </lineage>
</organism>
<sequence>MPPDVHIDSAEKLEHCLQYWRNYSISDQYVKLQDALDTLDTPDRLVEARMAYQARWPLCDVRGPSVKEAILHTAAIFKWGADPEVGNFVPKGETALSRVPESRIQNQPNYLCQFTYVVNTNRDKHIWIAQKRFEEHVQRRNGFNKGQKSRRTWQDGRTADNVNSGFAFVSQVFLRRTDSSRAKEERISYKLHDWIKAATGPSSQFFANPDRPTLLELCNGELRDLKDSKTPYLRSGDLIWISFGVEFIIGADLWSTNFVPFELIRVGTVAPELLNDGPSRSPPPSALAPQQRLQVGMKIRLNDDFPMFDTALDTSKNSAPQKSKDPMHQGSPERPADSSKDVAPNEVFFGPDDAARYHSLRQSARERSGTPLSWPSSPSTTSPSLHTSLPIAVAEQEGQWPPQAGSDVNPPATPPLPDATTRASAGVSGGEGVVHLDSAQDALLDEEDQMDIRDRKGKKRALSPGPSSPSAGRRSTRSRAQRPRVV</sequence>
<dbReference type="AlphaFoldDB" id="A0A1Y2J1R7"/>
<evidence type="ECO:0000256" key="1">
    <source>
        <dbReference type="SAM" id="MobiDB-lite"/>
    </source>
</evidence>
<feature type="compositionally biased region" description="Low complexity" evidence="1">
    <location>
        <begin position="369"/>
        <end position="386"/>
    </location>
</feature>
<feature type="compositionally biased region" description="Low complexity" evidence="1">
    <location>
        <begin position="463"/>
        <end position="473"/>
    </location>
</feature>
<evidence type="ECO:0000313" key="2">
    <source>
        <dbReference type="EMBL" id="OSD06152.1"/>
    </source>
</evidence>
<feature type="compositionally biased region" description="Basic residues" evidence="1">
    <location>
        <begin position="474"/>
        <end position="486"/>
    </location>
</feature>
<keyword evidence="3" id="KW-1185">Reference proteome</keyword>
<feature type="region of interest" description="Disordered" evidence="1">
    <location>
        <begin position="309"/>
        <end position="386"/>
    </location>
</feature>
<accession>A0A1Y2J1R7</accession>
<evidence type="ECO:0000313" key="3">
    <source>
        <dbReference type="Proteomes" id="UP000193067"/>
    </source>
</evidence>
<dbReference type="STRING" id="1353009.A0A1Y2J1R7"/>
<feature type="compositionally biased region" description="Polar residues" evidence="1">
    <location>
        <begin position="312"/>
        <end position="321"/>
    </location>
</feature>
<protein>
    <submittedName>
        <fullName evidence="2">Uncharacterized protein</fullName>
    </submittedName>
</protein>
<dbReference type="OrthoDB" id="2747971at2759"/>
<dbReference type="EMBL" id="KZ084091">
    <property type="protein sequence ID" value="OSD06152.1"/>
    <property type="molecule type" value="Genomic_DNA"/>
</dbReference>
<proteinExistence type="predicted"/>